<keyword evidence="2" id="KW-1185">Reference proteome</keyword>
<accession>A0A1C2E123</accession>
<gene>
    <name evidence="1" type="ORF">QV13_08030</name>
</gene>
<organism evidence="1 2">
    <name type="scientific">Mesorhizobium hungaricum</name>
    <dbReference type="NCBI Taxonomy" id="1566387"/>
    <lineage>
        <taxon>Bacteria</taxon>
        <taxon>Pseudomonadati</taxon>
        <taxon>Pseudomonadota</taxon>
        <taxon>Alphaproteobacteria</taxon>
        <taxon>Hyphomicrobiales</taxon>
        <taxon>Phyllobacteriaceae</taxon>
        <taxon>Mesorhizobium</taxon>
    </lineage>
</organism>
<name>A0A1C2E123_9HYPH</name>
<dbReference type="AlphaFoldDB" id="A0A1C2E123"/>
<dbReference type="EMBL" id="MDEO01000029">
    <property type="protein sequence ID" value="OCX20625.1"/>
    <property type="molecule type" value="Genomic_DNA"/>
</dbReference>
<evidence type="ECO:0000313" key="2">
    <source>
        <dbReference type="Proteomes" id="UP000094412"/>
    </source>
</evidence>
<proteinExistence type="predicted"/>
<reference evidence="1 2" key="1">
    <citation type="submission" date="2016-08" db="EMBL/GenBank/DDBJ databases">
        <title>Whole genome sequence of Mesorhizobium sp. strain UASWS1009 isolated from industrial sewage.</title>
        <authorList>
            <person name="Crovadore J."/>
            <person name="Calmin G."/>
            <person name="Chablais R."/>
            <person name="Cochard B."/>
            <person name="Lefort F."/>
        </authorList>
    </citation>
    <scope>NUCLEOTIDE SEQUENCE [LARGE SCALE GENOMIC DNA]</scope>
    <source>
        <strain evidence="1 2">UASWS1009</strain>
    </source>
</reference>
<dbReference type="Proteomes" id="UP000094412">
    <property type="component" value="Unassembled WGS sequence"/>
</dbReference>
<sequence>MNIIFIFKFANYIFHIGLATTELLSKTANNKGNSHLATTNHTAILLHSTDKHFSRKHQKACGARDRNSG</sequence>
<comment type="caution">
    <text evidence="1">The sequence shown here is derived from an EMBL/GenBank/DDBJ whole genome shotgun (WGS) entry which is preliminary data.</text>
</comment>
<protein>
    <submittedName>
        <fullName evidence="1">Uncharacterized protein</fullName>
    </submittedName>
</protein>
<evidence type="ECO:0000313" key="1">
    <source>
        <dbReference type="EMBL" id="OCX20625.1"/>
    </source>
</evidence>